<dbReference type="GO" id="GO:0009847">
    <property type="term" value="P:spore germination"/>
    <property type="evidence" value="ECO:0007669"/>
    <property type="project" value="InterPro"/>
</dbReference>
<dbReference type="AlphaFoldDB" id="A0A4Y3PMM6"/>
<keyword evidence="5" id="KW-1185">Reference proteome</keyword>
<dbReference type="RefSeq" id="WP_122964415.1">
    <property type="nucleotide sequence ID" value="NZ_BJMH01000008.1"/>
</dbReference>
<dbReference type="Proteomes" id="UP000316882">
    <property type="component" value="Unassembled WGS sequence"/>
</dbReference>
<feature type="transmembrane region" description="Helical" evidence="3">
    <location>
        <begin position="373"/>
        <end position="394"/>
    </location>
</feature>
<evidence type="ECO:0000256" key="2">
    <source>
        <dbReference type="ARBA" id="ARBA00023136"/>
    </source>
</evidence>
<dbReference type="Pfam" id="PF03323">
    <property type="entry name" value="GerA"/>
    <property type="match status" value="1"/>
</dbReference>
<dbReference type="STRING" id="54914.AV540_06915"/>
<keyword evidence="2 3" id="KW-0472">Membrane</keyword>
<name>A0A4Y3PMM6_BREPA</name>
<dbReference type="PIRSF" id="PIRSF005690">
    <property type="entry name" value="GerBA"/>
    <property type="match status" value="1"/>
</dbReference>
<dbReference type="PANTHER" id="PTHR22550">
    <property type="entry name" value="SPORE GERMINATION PROTEIN"/>
    <property type="match status" value="1"/>
</dbReference>
<feature type="transmembrane region" description="Helical" evidence="3">
    <location>
        <begin position="348"/>
        <end position="366"/>
    </location>
</feature>
<sequence length="508" mass="57018">MKNRRFAKVKQILEHSTATADHAELSSLSMRSFHELFTDCNDVCIEEHTLIPGPEPCYVSFVYSDCICDLDRISEYLMPQLTRLFSDEQIRSADDLREKKLFFMNELTYPTDIGWICRHVFSGNLLMVFEEFQIAFYVETGNPPKRDPEESNTDVSIRGPRDGFTEEISTNLALIRKRMRTHQLKYLPYILGSHTHTRVGLLYLKDQIAPELEREICSRLDKLGSKGIISGLQVEENLSHTPLTLLPEYQYSGRPDYVTNALLKGRFAILVDGSPTALIGPVNFSMLLNAAEDASSSVFSIAFVRFLRIFCVLIALFLPGFWVALITYHQEQLPYTLIATIVKSRQGVPLPAALEVLLMVLLFELFKEAGLRLPMAIGQTLSVVGGLIVGQAAISAGLTSTGSLVIVALSVMATFTLTNQHIVGTITLLRLGISVVCSLLGMFGFMISALATLLYFANMRSFGLYYLSPLAPTFWPDLYKTVFRTPWRKAERSPEFLHDPSEKGEGQR</sequence>
<evidence type="ECO:0000313" key="4">
    <source>
        <dbReference type="EMBL" id="GEB32568.1"/>
    </source>
</evidence>
<protein>
    <submittedName>
        <fullName evidence="4">Spore germination protein</fullName>
    </submittedName>
</protein>
<dbReference type="GO" id="GO:0016020">
    <property type="term" value="C:membrane"/>
    <property type="evidence" value="ECO:0007669"/>
    <property type="project" value="InterPro"/>
</dbReference>
<feature type="transmembrane region" description="Helical" evidence="3">
    <location>
        <begin position="431"/>
        <end position="456"/>
    </location>
</feature>
<comment type="caution">
    <text evidence="4">The sequence shown here is derived from an EMBL/GenBank/DDBJ whole genome shotgun (WGS) entry which is preliminary data.</text>
</comment>
<dbReference type="InterPro" id="IPR050768">
    <property type="entry name" value="UPF0353/GerABKA_families"/>
</dbReference>
<gene>
    <name evidence="4" type="ORF">BPA01_21480</name>
</gene>
<feature type="transmembrane region" description="Helical" evidence="3">
    <location>
        <begin position="400"/>
        <end position="419"/>
    </location>
</feature>
<keyword evidence="3" id="KW-0812">Transmembrane</keyword>
<reference evidence="4 5" key="1">
    <citation type="submission" date="2019-06" db="EMBL/GenBank/DDBJ databases">
        <title>Whole genome shotgun sequence of Brevibacillus parabrevis NBRC 12334.</title>
        <authorList>
            <person name="Hosoyama A."/>
            <person name="Uohara A."/>
            <person name="Ohji S."/>
            <person name="Ichikawa N."/>
        </authorList>
    </citation>
    <scope>NUCLEOTIDE SEQUENCE [LARGE SCALE GENOMIC DNA]</scope>
    <source>
        <strain evidence="4 5">NBRC 12334</strain>
    </source>
</reference>
<accession>A0A4Y3PMM6</accession>
<dbReference type="EMBL" id="BJMH01000008">
    <property type="protein sequence ID" value="GEB32568.1"/>
    <property type="molecule type" value="Genomic_DNA"/>
</dbReference>
<organism evidence="4 5">
    <name type="scientific">Brevibacillus parabrevis</name>
    <dbReference type="NCBI Taxonomy" id="54914"/>
    <lineage>
        <taxon>Bacteria</taxon>
        <taxon>Bacillati</taxon>
        <taxon>Bacillota</taxon>
        <taxon>Bacilli</taxon>
        <taxon>Bacillales</taxon>
        <taxon>Paenibacillaceae</taxon>
        <taxon>Brevibacillus</taxon>
    </lineage>
</organism>
<evidence type="ECO:0000256" key="3">
    <source>
        <dbReference type="SAM" id="Phobius"/>
    </source>
</evidence>
<dbReference type="InterPro" id="IPR004995">
    <property type="entry name" value="Spore_Ger"/>
</dbReference>
<feature type="transmembrane region" description="Helical" evidence="3">
    <location>
        <begin position="306"/>
        <end position="328"/>
    </location>
</feature>
<comment type="similarity">
    <text evidence="1">Belongs to the GerABKA family.</text>
</comment>
<evidence type="ECO:0000313" key="5">
    <source>
        <dbReference type="Proteomes" id="UP000316882"/>
    </source>
</evidence>
<proteinExistence type="inferred from homology"/>
<dbReference type="PANTHER" id="PTHR22550:SF5">
    <property type="entry name" value="LEUCINE ZIPPER PROTEIN 4"/>
    <property type="match status" value="1"/>
</dbReference>
<keyword evidence="3" id="KW-1133">Transmembrane helix</keyword>
<evidence type="ECO:0000256" key="1">
    <source>
        <dbReference type="ARBA" id="ARBA00005278"/>
    </source>
</evidence>